<protein>
    <submittedName>
        <fullName evidence="1">Uncharacterized protein</fullName>
    </submittedName>
</protein>
<keyword evidence="2" id="KW-1185">Reference proteome</keyword>
<accession>A0AA38HJZ8</accession>
<sequence length="109" mass="11966">MVNVSAAIYMGIVPTTCTSEFNGVKGGYNNDFKLCGKEESGKPRCANYQGEHSQLHGLPNLLRNATLVKKQSKEETMFNHVSYILKSLVWNTLSVTGLNGGSNRLELSK</sequence>
<gene>
    <name evidence="1" type="ORF">Zmor_027085</name>
</gene>
<proteinExistence type="predicted"/>
<organism evidence="1 2">
    <name type="scientific">Zophobas morio</name>
    <dbReference type="NCBI Taxonomy" id="2755281"/>
    <lineage>
        <taxon>Eukaryota</taxon>
        <taxon>Metazoa</taxon>
        <taxon>Ecdysozoa</taxon>
        <taxon>Arthropoda</taxon>
        <taxon>Hexapoda</taxon>
        <taxon>Insecta</taxon>
        <taxon>Pterygota</taxon>
        <taxon>Neoptera</taxon>
        <taxon>Endopterygota</taxon>
        <taxon>Coleoptera</taxon>
        <taxon>Polyphaga</taxon>
        <taxon>Cucujiformia</taxon>
        <taxon>Tenebrionidae</taxon>
        <taxon>Zophobas</taxon>
    </lineage>
</organism>
<dbReference type="Proteomes" id="UP001168821">
    <property type="component" value="Unassembled WGS sequence"/>
</dbReference>
<dbReference type="AlphaFoldDB" id="A0AA38HJZ8"/>
<evidence type="ECO:0000313" key="2">
    <source>
        <dbReference type="Proteomes" id="UP001168821"/>
    </source>
</evidence>
<dbReference type="EMBL" id="JALNTZ010000846">
    <property type="protein sequence ID" value="KAJ3630087.1"/>
    <property type="molecule type" value="Genomic_DNA"/>
</dbReference>
<comment type="caution">
    <text evidence="1">The sequence shown here is derived from an EMBL/GenBank/DDBJ whole genome shotgun (WGS) entry which is preliminary data.</text>
</comment>
<name>A0AA38HJZ8_9CUCU</name>
<reference evidence="1" key="1">
    <citation type="journal article" date="2023" name="G3 (Bethesda)">
        <title>Whole genome assemblies of Zophobas morio and Tenebrio molitor.</title>
        <authorList>
            <person name="Kaur S."/>
            <person name="Stinson S.A."/>
            <person name="diCenzo G.C."/>
        </authorList>
    </citation>
    <scope>NUCLEOTIDE SEQUENCE</scope>
    <source>
        <strain evidence="1">QUZm001</strain>
    </source>
</reference>
<evidence type="ECO:0000313" key="1">
    <source>
        <dbReference type="EMBL" id="KAJ3630087.1"/>
    </source>
</evidence>